<reference evidence="1 2" key="1">
    <citation type="submission" date="2018-05" db="EMBL/GenBank/DDBJ databases">
        <authorList>
            <consortium name="PulseNet: The National Subtyping Network for Foodborne Disease Surveillance"/>
            <person name="Tarr C.L."/>
            <person name="Trees E."/>
            <person name="Katz L.S."/>
            <person name="Carleton-Romer H.A."/>
            <person name="Stroika S."/>
            <person name="Kucerova Z."/>
            <person name="Roache K.F."/>
            <person name="Sabol A.L."/>
            <person name="Besser J."/>
            <person name="Gerner-Smidt P."/>
        </authorList>
    </citation>
    <scope>NUCLEOTIDE SEQUENCE [LARGE SCALE GENOMIC DNA]</scope>
    <source>
        <strain evidence="1 2">D6489</strain>
    </source>
</reference>
<organism evidence="1 2">
    <name type="scientific">Campylobacter lari</name>
    <dbReference type="NCBI Taxonomy" id="201"/>
    <lineage>
        <taxon>Bacteria</taxon>
        <taxon>Pseudomonadati</taxon>
        <taxon>Campylobacterota</taxon>
        <taxon>Epsilonproteobacteria</taxon>
        <taxon>Campylobacterales</taxon>
        <taxon>Campylobacteraceae</taxon>
        <taxon>Campylobacter</taxon>
    </lineage>
</organism>
<comment type="caution">
    <text evidence="1">The sequence shown here is derived from an EMBL/GenBank/DDBJ whole genome shotgun (WGS) entry which is preliminary data.</text>
</comment>
<protein>
    <submittedName>
        <fullName evidence="1">Uncharacterized protein</fullName>
    </submittedName>
</protein>
<proteinExistence type="predicted"/>
<evidence type="ECO:0000313" key="2">
    <source>
        <dbReference type="Proteomes" id="UP000559808"/>
    </source>
</evidence>
<evidence type="ECO:0000313" key="1">
    <source>
        <dbReference type="EMBL" id="EAI3914677.1"/>
    </source>
</evidence>
<accession>A0A5L8XAQ5</accession>
<gene>
    <name evidence="1" type="ORF">YZ34_06570</name>
</gene>
<dbReference type="AlphaFoldDB" id="A0A5L8XAQ5"/>
<name>A0A5L8XAQ5_CAMLA</name>
<sequence>MFIFFRISKYINNITTCFNIIFNFHLIIVTFFLLIFLSACGYKAAPFYEIKDNNGSVKEIKKFQSLESEI</sequence>
<dbReference type="EMBL" id="AABOWU010000013">
    <property type="protein sequence ID" value="EAI3914677.1"/>
    <property type="molecule type" value="Genomic_DNA"/>
</dbReference>
<dbReference type="Proteomes" id="UP000559808">
    <property type="component" value="Unassembled WGS sequence"/>
</dbReference>